<keyword evidence="3" id="KW-1185">Reference proteome</keyword>
<feature type="region of interest" description="Disordered" evidence="1">
    <location>
        <begin position="1"/>
        <end position="30"/>
    </location>
</feature>
<dbReference type="SUPFAM" id="SSF88659">
    <property type="entry name" value="Sigma3 and sigma4 domains of RNA polymerase sigma factors"/>
    <property type="match status" value="1"/>
</dbReference>
<dbReference type="InterPro" id="IPR013324">
    <property type="entry name" value="RNA_pol_sigma_r3/r4-like"/>
</dbReference>
<gene>
    <name evidence="2" type="ORF">SAMN05216174_10235</name>
</gene>
<dbReference type="GO" id="GO:0000428">
    <property type="term" value="C:DNA-directed RNA polymerase complex"/>
    <property type="evidence" value="ECO:0007669"/>
    <property type="project" value="UniProtKB-KW"/>
</dbReference>
<sequence>MADEDGVRFAGPDNLPSPRRVRRAHESDRAATEPGRAVVDLITGKYDRGFRRCVFTWARRSRLDFDELYQESIERLLKQATVDPGHPQLMAWVARCVRFAELELLRKAGRAPVATDAETLAALAPAQWDDDDDTERVIGLLDTVLPEAQRAVVEALVRGDSVNLVEIADLLGRSHEATRQNKSRAAKTLCEAIGLTDAERAAYRDRRRDRDPAETARRLGVDTAEVARLARQAHDKVCRFLQ</sequence>
<accession>A0A1G6LET3</accession>
<reference evidence="3" key="1">
    <citation type="submission" date="2016-10" db="EMBL/GenBank/DDBJ databases">
        <authorList>
            <person name="Varghese N."/>
            <person name="Submissions S."/>
        </authorList>
    </citation>
    <scope>NUCLEOTIDE SEQUENCE [LARGE SCALE GENOMIC DNA]</scope>
    <source>
        <strain evidence="3">IBRC-M 10403</strain>
    </source>
</reference>
<evidence type="ECO:0000313" key="2">
    <source>
        <dbReference type="EMBL" id="SDC41749.1"/>
    </source>
</evidence>
<dbReference type="STRING" id="1271860.SAMN05216174_10235"/>
<dbReference type="EMBL" id="FMZZ01000002">
    <property type="protein sequence ID" value="SDC41749.1"/>
    <property type="molecule type" value="Genomic_DNA"/>
</dbReference>
<dbReference type="RefSeq" id="WP_091448850.1">
    <property type="nucleotide sequence ID" value="NZ_FMZZ01000002.1"/>
</dbReference>
<proteinExistence type="predicted"/>
<dbReference type="Proteomes" id="UP000199501">
    <property type="component" value="Unassembled WGS sequence"/>
</dbReference>
<keyword evidence="2" id="KW-0240">DNA-directed RNA polymerase</keyword>
<dbReference type="AlphaFoldDB" id="A0A1G6LET3"/>
<organism evidence="2 3">
    <name type="scientific">Actinokineospora iranica</name>
    <dbReference type="NCBI Taxonomy" id="1271860"/>
    <lineage>
        <taxon>Bacteria</taxon>
        <taxon>Bacillati</taxon>
        <taxon>Actinomycetota</taxon>
        <taxon>Actinomycetes</taxon>
        <taxon>Pseudonocardiales</taxon>
        <taxon>Pseudonocardiaceae</taxon>
        <taxon>Actinokineospora</taxon>
    </lineage>
</organism>
<evidence type="ECO:0000256" key="1">
    <source>
        <dbReference type="SAM" id="MobiDB-lite"/>
    </source>
</evidence>
<keyword evidence="2" id="KW-0804">Transcription</keyword>
<protein>
    <submittedName>
        <fullName evidence="2">DNA-directed RNA polymerase specialized sigma subunit, sigma24 family</fullName>
    </submittedName>
</protein>
<dbReference type="InterPro" id="IPR036388">
    <property type="entry name" value="WH-like_DNA-bd_sf"/>
</dbReference>
<evidence type="ECO:0000313" key="3">
    <source>
        <dbReference type="Proteomes" id="UP000199501"/>
    </source>
</evidence>
<name>A0A1G6LET3_9PSEU</name>
<dbReference type="Gene3D" id="1.10.10.10">
    <property type="entry name" value="Winged helix-like DNA-binding domain superfamily/Winged helix DNA-binding domain"/>
    <property type="match status" value="1"/>
</dbReference>